<comment type="caution">
    <text evidence="3">The sequence shown here is derived from an EMBL/GenBank/DDBJ whole genome shotgun (WGS) entry which is preliminary data.</text>
</comment>
<organism evidence="3 4">
    <name type="scientific">Seminavis robusta</name>
    <dbReference type="NCBI Taxonomy" id="568900"/>
    <lineage>
        <taxon>Eukaryota</taxon>
        <taxon>Sar</taxon>
        <taxon>Stramenopiles</taxon>
        <taxon>Ochrophyta</taxon>
        <taxon>Bacillariophyta</taxon>
        <taxon>Bacillariophyceae</taxon>
        <taxon>Bacillariophycidae</taxon>
        <taxon>Naviculales</taxon>
        <taxon>Naviculaceae</taxon>
        <taxon>Seminavis</taxon>
    </lineage>
</organism>
<dbReference type="PANTHER" id="PTHR46573">
    <property type="entry name" value="WD REPEAT, SAM AND U-BOX DOMAIN-CONTAINING PROTEIN 1"/>
    <property type="match status" value="1"/>
</dbReference>
<dbReference type="InterPro" id="IPR013083">
    <property type="entry name" value="Znf_RING/FYVE/PHD"/>
</dbReference>
<dbReference type="CDD" id="cd16655">
    <property type="entry name" value="RING-Ubox_WDSUB1-like"/>
    <property type="match status" value="1"/>
</dbReference>
<accession>A0A9N8DMF8</accession>
<evidence type="ECO:0000313" key="4">
    <source>
        <dbReference type="Proteomes" id="UP001153069"/>
    </source>
</evidence>
<proteinExistence type="predicted"/>
<dbReference type="SUPFAM" id="SSF81901">
    <property type="entry name" value="HCP-like"/>
    <property type="match status" value="1"/>
</dbReference>
<dbReference type="InterPro" id="IPR006597">
    <property type="entry name" value="Sel1-like"/>
</dbReference>
<dbReference type="GO" id="GO:0016567">
    <property type="term" value="P:protein ubiquitination"/>
    <property type="evidence" value="ECO:0007669"/>
    <property type="project" value="InterPro"/>
</dbReference>
<feature type="region of interest" description="Disordered" evidence="1">
    <location>
        <begin position="1"/>
        <end position="52"/>
    </location>
</feature>
<evidence type="ECO:0000259" key="2">
    <source>
        <dbReference type="SMART" id="SM00504"/>
    </source>
</evidence>
<dbReference type="EMBL" id="CAICTM010000226">
    <property type="protein sequence ID" value="CAB9505327.1"/>
    <property type="molecule type" value="Genomic_DNA"/>
</dbReference>
<evidence type="ECO:0000256" key="1">
    <source>
        <dbReference type="SAM" id="MobiDB-lite"/>
    </source>
</evidence>
<evidence type="ECO:0000313" key="3">
    <source>
        <dbReference type="EMBL" id="CAB9505327.1"/>
    </source>
</evidence>
<dbReference type="Pfam" id="PF04564">
    <property type="entry name" value="U-box"/>
    <property type="match status" value="1"/>
</dbReference>
<dbReference type="AlphaFoldDB" id="A0A9N8DMF8"/>
<sequence length="292" mass="32235">MTADANDAAATESVTNPDAAEQGEEEMKEEKAKTGGEETEQGNETRQPAKTKSFADDLICPISHELPWDPVIAMDGRVYERKCIEAYIQSHPHDLKSPITRQTMGRTLLPAIQHRNIIETAIEKGEMPDDLSKEWNENVQQKKLMEETLKEAEAGDEDSMYAAAVKYENGTKGFKQDLKLAFHWVEKAHLAGHVMATAVMGSYYLNGCGVEECLHLGIMYASVAAAQGSDWAAYILGLTFAQGIHGVVMDKSVAVVWLKKALGECAHKYMNDQKKQSLELLNELKANDSSST</sequence>
<dbReference type="OrthoDB" id="10064100at2759"/>
<dbReference type="PANTHER" id="PTHR46573:SF1">
    <property type="entry name" value="WD REPEAT, SAM AND U-BOX DOMAIN-CONTAINING PROTEIN 1"/>
    <property type="match status" value="1"/>
</dbReference>
<dbReference type="InterPro" id="IPR003613">
    <property type="entry name" value="Ubox_domain"/>
</dbReference>
<keyword evidence="4" id="KW-1185">Reference proteome</keyword>
<feature type="domain" description="U-box" evidence="2">
    <location>
        <begin position="57"/>
        <end position="121"/>
    </location>
</feature>
<dbReference type="InterPro" id="IPR052085">
    <property type="entry name" value="WD-SAM-U-box"/>
</dbReference>
<dbReference type="GO" id="GO:0004842">
    <property type="term" value="F:ubiquitin-protein transferase activity"/>
    <property type="evidence" value="ECO:0007669"/>
    <property type="project" value="InterPro"/>
</dbReference>
<dbReference type="Gene3D" id="1.25.40.10">
    <property type="entry name" value="Tetratricopeptide repeat domain"/>
    <property type="match status" value="1"/>
</dbReference>
<protein>
    <submittedName>
        <fullName evidence="3">Sel1 domain protein repeat-containing protein</fullName>
    </submittedName>
</protein>
<gene>
    <name evidence="3" type="ORF">SEMRO_227_G092440.1</name>
</gene>
<dbReference type="SUPFAM" id="SSF57850">
    <property type="entry name" value="RING/U-box"/>
    <property type="match status" value="1"/>
</dbReference>
<dbReference type="Proteomes" id="UP001153069">
    <property type="component" value="Unassembled WGS sequence"/>
</dbReference>
<dbReference type="SMART" id="SM00671">
    <property type="entry name" value="SEL1"/>
    <property type="match status" value="2"/>
</dbReference>
<reference evidence="3" key="1">
    <citation type="submission" date="2020-06" db="EMBL/GenBank/DDBJ databases">
        <authorList>
            <consortium name="Plant Systems Biology data submission"/>
        </authorList>
    </citation>
    <scope>NUCLEOTIDE SEQUENCE</scope>
    <source>
        <strain evidence="3">D6</strain>
    </source>
</reference>
<dbReference type="InterPro" id="IPR011990">
    <property type="entry name" value="TPR-like_helical_dom_sf"/>
</dbReference>
<dbReference type="SMART" id="SM00504">
    <property type="entry name" value="Ubox"/>
    <property type="match status" value="1"/>
</dbReference>
<name>A0A9N8DMF8_9STRA</name>
<dbReference type="Gene3D" id="3.30.40.10">
    <property type="entry name" value="Zinc/RING finger domain, C3HC4 (zinc finger)"/>
    <property type="match status" value="1"/>
</dbReference>